<protein>
    <submittedName>
        <fullName evidence="1">Uncharacterized protein</fullName>
    </submittedName>
</protein>
<evidence type="ECO:0000313" key="2">
    <source>
        <dbReference type="Proteomes" id="UP000186817"/>
    </source>
</evidence>
<evidence type="ECO:0000313" key="1">
    <source>
        <dbReference type="EMBL" id="OLQ14710.1"/>
    </source>
</evidence>
<dbReference type="Proteomes" id="UP000186817">
    <property type="component" value="Unassembled WGS sequence"/>
</dbReference>
<dbReference type="AlphaFoldDB" id="A0A1Q9F4V7"/>
<name>A0A1Q9F4V7_SYMMI</name>
<proteinExistence type="predicted"/>
<dbReference type="EMBL" id="LSRX01000012">
    <property type="protein sequence ID" value="OLQ14710.1"/>
    <property type="molecule type" value="Genomic_DNA"/>
</dbReference>
<organism evidence="1 2">
    <name type="scientific">Symbiodinium microadriaticum</name>
    <name type="common">Dinoflagellate</name>
    <name type="synonym">Zooxanthella microadriatica</name>
    <dbReference type="NCBI Taxonomy" id="2951"/>
    <lineage>
        <taxon>Eukaryota</taxon>
        <taxon>Sar</taxon>
        <taxon>Alveolata</taxon>
        <taxon>Dinophyceae</taxon>
        <taxon>Suessiales</taxon>
        <taxon>Symbiodiniaceae</taxon>
        <taxon>Symbiodinium</taxon>
    </lineage>
</organism>
<sequence length="232" mass="25469">MRPARFRVMGATKTAGRAEAVFADEACVNLGRDSEDSAVSQRHVRSPLSPSVAVCSRAVNSMREQEDMLHKKFARQLVVSARGVAIESVVLSSLAVRRDDQREFLFLDQAPTTLRRHVGNLRKWLEFRVAVSSKGNPGLCLLRDFSTPCRWALALTAGEGGVAGLQVSYPPCDVLLPSSKFCADEWSRMPCKEALPLSLGVVRALEKAVAGADDLDAWIPKGNPKKELPWRL</sequence>
<reference evidence="1 2" key="1">
    <citation type="submission" date="2016-02" db="EMBL/GenBank/DDBJ databases">
        <title>Genome analysis of coral dinoflagellate symbionts highlights evolutionary adaptations to a symbiotic lifestyle.</title>
        <authorList>
            <person name="Aranda M."/>
            <person name="Li Y."/>
            <person name="Liew Y.J."/>
            <person name="Baumgarten S."/>
            <person name="Simakov O."/>
            <person name="Wilson M."/>
            <person name="Piel J."/>
            <person name="Ashoor H."/>
            <person name="Bougouffa S."/>
            <person name="Bajic V.B."/>
            <person name="Ryu T."/>
            <person name="Ravasi T."/>
            <person name="Bayer T."/>
            <person name="Micklem G."/>
            <person name="Kim H."/>
            <person name="Bhak J."/>
            <person name="Lajeunesse T.C."/>
            <person name="Voolstra C.R."/>
        </authorList>
    </citation>
    <scope>NUCLEOTIDE SEQUENCE [LARGE SCALE GENOMIC DNA]</scope>
    <source>
        <strain evidence="1 2">CCMP2467</strain>
    </source>
</reference>
<accession>A0A1Q9F4V7</accession>
<keyword evidence="2" id="KW-1185">Reference proteome</keyword>
<gene>
    <name evidence="1" type="ORF">AK812_SmicGene1186</name>
</gene>
<comment type="caution">
    <text evidence="1">The sequence shown here is derived from an EMBL/GenBank/DDBJ whole genome shotgun (WGS) entry which is preliminary data.</text>
</comment>